<organism evidence="3 4">
    <name type="scientific">Aquilegia coerulea</name>
    <name type="common">Rocky mountain columbine</name>
    <dbReference type="NCBI Taxonomy" id="218851"/>
    <lineage>
        <taxon>Eukaryota</taxon>
        <taxon>Viridiplantae</taxon>
        <taxon>Streptophyta</taxon>
        <taxon>Embryophyta</taxon>
        <taxon>Tracheophyta</taxon>
        <taxon>Spermatophyta</taxon>
        <taxon>Magnoliopsida</taxon>
        <taxon>Ranunculales</taxon>
        <taxon>Ranunculaceae</taxon>
        <taxon>Thalictroideae</taxon>
        <taxon>Aquilegia</taxon>
    </lineage>
</organism>
<gene>
    <name evidence="3" type="ORF">AQUCO_01800127v1</name>
</gene>
<name>A0A2G5DK34_AQUCA</name>
<evidence type="ECO:0000313" key="4">
    <source>
        <dbReference type="Proteomes" id="UP000230069"/>
    </source>
</evidence>
<feature type="region of interest" description="Disordered" evidence="2">
    <location>
        <begin position="89"/>
        <end position="110"/>
    </location>
</feature>
<dbReference type="InterPro" id="IPR012870">
    <property type="entry name" value="DUF1666"/>
</dbReference>
<evidence type="ECO:0000256" key="2">
    <source>
        <dbReference type="SAM" id="MobiDB-lite"/>
    </source>
</evidence>
<dbReference type="STRING" id="218851.A0A2G5DK34"/>
<protein>
    <recommendedName>
        <fullName evidence="5">DUF1666</fullName>
    </recommendedName>
</protein>
<evidence type="ECO:0000256" key="1">
    <source>
        <dbReference type="SAM" id="Coils"/>
    </source>
</evidence>
<feature type="compositionally biased region" description="Basic and acidic residues" evidence="2">
    <location>
        <begin position="14"/>
        <end position="35"/>
    </location>
</feature>
<dbReference type="AlphaFoldDB" id="A0A2G5DK34"/>
<dbReference type="FunCoup" id="A0A2G5DK34">
    <property type="interactions" value="684"/>
</dbReference>
<evidence type="ECO:0008006" key="5">
    <source>
        <dbReference type="Google" id="ProtNLM"/>
    </source>
</evidence>
<proteinExistence type="predicted"/>
<dbReference type="EMBL" id="KZ305035">
    <property type="protein sequence ID" value="PIA43868.1"/>
    <property type="molecule type" value="Genomic_DNA"/>
</dbReference>
<feature type="compositionally biased region" description="Acidic residues" evidence="2">
    <location>
        <begin position="56"/>
        <end position="66"/>
    </location>
</feature>
<feature type="compositionally biased region" description="Basic residues" evidence="2">
    <location>
        <begin position="1"/>
        <end position="13"/>
    </location>
</feature>
<reference evidence="3 4" key="1">
    <citation type="submission" date="2017-09" db="EMBL/GenBank/DDBJ databases">
        <title>WGS assembly of Aquilegia coerulea Goldsmith.</title>
        <authorList>
            <person name="Hodges S."/>
            <person name="Kramer E."/>
            <person name="Nordborg M."/>
            <person name="Tomkins J."/>
            <person name="Borevitz J."/>
            <person name="Derieg N."/>
            <person name="Yan J."/>
            <person name="Mihaltcheva S."/>
            <person name="Hayes R.D."/>
            <person name="Rokhsar D."/>
        </authorList>
    </citation>
    <scope>NUCLEOTIDE SEQUENCE [LARGE SCALE GENOMIC DNA]</scope>
    <source>
        <strain evidence="4">cv. Goldsmith</strain>
    </source>
</reference>
<sequence length="433" mass="50371">MDFFKIKKFRKVHKPVDPEKETEDKPQPSQEEMKMETNGGDNDSNKSSKVDAPTNEIEEEDDDDFITNEVKRRLKELRRNSFMVLIPEETCLQDEEDDGEEGETSSSDWKSLDVENHQPCYSFDELYEKYCERMLFFDRKSAQLLQEAGSQISLNPSPRSASKKLVSTLRSLSFKKREESQDDDELLQQQQDDPYQDLETAYVAHICLTWEALHCQYMQLSQKMLSEPENTICYSHVAQQFQQFQVLLQRFIENEPFEQGSRVENYARTRNSFPKLLQAPSIKDSEKKGNEDEELDSSVLASDLIKVLESSILTFRVFMKMDKKKPGSVLNLFGGHNQIASPLQQIQSALEKKEIKLKELLKKKKGWKKKSWPATLEEVELLFGLIDIKLISRALRMPRIDKEQLLWCEEKLGRLDVSENKFKRDGAPVLFPC</sequence>
<dbReference type="Proteomes" id="UP000230069">
    <property type="component" value="Unassembled WGS sequence"/>
</dbReference>
<keyword evidence="4" id="KW-1185">Reference proteome</keyword>
<evidence type="ECO:0000313" key="3">
    <source>
        <dbReference type="EMBL" id="PIA43868.1"/>
    </source>
</evidence>
<dbReference type="OrthoDB" id="1911656at2759"/>
<feature type="compositionally biased region" description="Acidic residues" evidence="2">
    <location>
        <begin position="91"/>
        <end position="103"/>
    </location>
</feature>
<dbReference type="InParanoid" id="A0A2G5DK34"/>
<dbReference type="Pfam" id="PF07891">
    <property type="entry name" value="DUF1666"/>
    <property type="match status" value="1"/>
</dbReference>
<feature type="region of interest" description="Disordered" evidence="2">
    <location>
        <begin position="1"/>
        <end position="68"/>
    </location>
</feature>
<feature type="coiled-coil region" evidence="1">
    <location>
        <begin position="343"/>
        <end position="370"/>
    </location>
</feature>
<dbReference type="PANTHER" id="PTHR46702">
    <property type="entry name" value="DNA LIGASE (DUF1666)-RELATED"/>
    <property type="match status" value="1"/>
</dbReference>
<keyword evidence="1" id="KW-0175">Coiled coil</keyword>
<accession>A0A2G5DK34</accession>
<dbReference type="PANTHER" id="PTHR46702:SF1">
    <property type="entry name" value="DUF1666 FAMILY PROTEIN (DUF1666)"/>
    <property type="match status" value="1"/>
</dbReference>